<organism evidence="1 2">
    <name type="scientific">Acidiphilium rubrum</name>
    <dbReference type="NCBI Taxonomy" id="526"/>
    <lineage>
        <taxon>Bacteria</taxon>
        <taxon>Pseudomonadati</taxon>
        <taxon>Pseudomonadota</taxon>
        <taxon>Alphaproteobacteria</taxon>
        <taxon>Acetobacterales</taxon>
        <taxon>Acidocellaceae</taxon>
        <taxon>Acidiphilium</taxon>
    </lineage>
</organism>
<protein>
    <submittedName>
        <fullName evidence="1">Uncharacterized protein</fullName>
    </submittedName>
</protein>
<evidence type="ECO:0000313" key="2">
    <source>
        <dbReference type="Proteomes" id="UP000186308"/>
    </source>
</evidence>
<name>A0A8G2CP16_ACIRU</name>
<dbReference type="Proteomes" id="UP000186308">
    <property type="component" value="Unassembled WGS sequence"/>
</dbReference>
<sequence length="111" mass="13133">MTRYRSRRERLIKQHGRITDKYRLHAWWLRGALDQVTGKPLPPLHPDLSDEYENGAWCVRHGYIRINDIERFKRLIVETERGRPYQRGRFAQEHPDLLAAIEPASAIHPPA</sequence>
<dbReference type="AlphaFoldDB" id="A0A8G2CP16"/>
<evidence type="ECO:0000313" key="1">
    <source>
        <dbReference type="EMBL" id="SIR53800.1"/>
    </source>
</evidence>
<dbReference type="RefSeq" id="WP_029313330.1">
    <property type="nucleotide sequence ID" value="NZ_FTNE01000049.1"/>
</dbReference>
<accession>A0A8G2CP16</accession>
<comment type="caution">
    <text evidence="1">The sequence shown here is derived from an EMBL/GenBank/DDBJ whole genome shotgun (WGS) entry which is preliminary data.</text>
</comment>
<keyword evidence="2" id="KW-1185">Reference proteome</keyword>
<reference evidence="1 2" key="1">
    <citation type="submission" date="2017-01" db="EMBL/GenBank/DDBJ databases">
        <authorList>
            <person name="Varghese N."/>
            <person name="Submissions S."/>
        </authorList>
    </citation>
    <scope>NUCLEOTIDE SEQUENCE [LARGE SCALE GENOMIC DNA]</scope>
    <source>
        <strain evidence="1 2">ATCC 35905</strain>
    </source>
</reference>
<gene>
    <name evidence="1" type="ORF">SAMN05421828_1498</name>
</gene>
<dbReference type="EMBL" id="FTNE01000049">
    <property type="protein sequence ID" value="SIR53800.1"/>
    <property type="molecule type" value="Genomic_DNA"/>
</dbReference>
<proteinExistence type="predicted"/>